<dbReference type="InterPro" id="IPR036390">
    <property type="entry name" value="WH_DNA-bd_sf"/>
</dbReference>
<dbReference type="PANTHER" id="PTHR30126">
    <property type="entry name" value="HTH-TYPE TRANSCRIPTIONAL REGULATOR"/>
    <property type="match status" value="1"/>
</dbReference>
<keyword evidence="2" id="KW-0805">Transcription regulation</keyword>
<dbReference type="RefSeq" id="WP_172309021.1">
    <property type="nucleotide sequence ID" value="NZ_WOEY01000015.1"/>
</dbReference>
<dbReference type="Pfam" id="PF03466">
    <property type="entry name" value="LysR_substrate"/>
    <property type="match status" value="1"/>
</dbReference>
<evidence type="ECO:0000256" key="2">
    <source>
        <dbReference type="ARBA" id="ARBA00023015"/>
    </source>
</evidence>
<protein>
    <submittedName>
        <fullName evidence="6">LysR family transcriptional regulator</fullName>
    </submittedName>
</protein>
<evidence type="ECO:0000256" key="1">
    <source>
        <dbReference type="ARBA" id="ARBA00009437"/>
    </source>
</evidence>
<dbReference type="InterPro" id="IPR036388">
    <property type="entry name" value="WH-like_DNA-bd_sf"/>
</dbReference>
<feature type="domain" description="HTH lysR-type" evidence="5">
    <location>
        <begin position="4"/>
        <end position="61"/>
    </location>
</feature>
<name>A0ABX2BID6_9BURK</name>
<dbReference type="SUPFAM" id="SSF53850">
    <property type="entry name" value="Periplasmic binding protein-like II"/>
    <property type="match status" value="1"/>
</dbReference>
<dbReference type="Proteomes" id="UP000652198">
    <property type="component" value="Unassembled WGS sequence"/>
</dbReference>
<dbReference type="InterPro" id="IPR005119">
    <property type="entry name" value="LysR_subst-bd"/>
</dbReference>
<evidence type="ECO:0000313" key="7">
    <source>
        <dbReference type="Proteomes" id="UP000652198"/>
    </source>
</evidence>
<reference evidence="6 7" key="1">
    <citation type="submission" date="2019-11" db="EMBL/GenBank/DDBJ databases">
        <title>Metabolism of dissolved organic matter in forest soils.</title>
        <authorList>
            <person name="Cyle K.T."/>
            <person name="Wilhelm R.C."/>
            <person name="Martinez C.E."/>
        </authorList>
    </citation>
    <scope>NUCLEOTIDE SEQUENCE [LARGE SCALE GENOMIC DNA]</scope>
    <source>
        <strain evidence="6 7">1N</strain>
    </source>
</reference>
<comment type="similarity">
    <text evidence="1">Belongs to the LysR transcriptional regulatory family.</text>
</comment>
<evidence type="ECO:0000313" key="6">
    <source>
        <dbReference type="EMBL" id="NPT40394.1"/>
    </source>
</evidence>
<dbReference type="SUPFAM" id="SSF46785">
    <property type="entry name" value="Winged helix' DNA-binding domain"/>
    <property type="match status" value="1"/>
</dbReference>
<sequence length="303" mass="33611">MLHLTLRQLRVFEATARLLSFSRAAEELHLTQPGVSGQLKHLEESIGMPLFEQMGRRIFLTEAGRQVYSHTRSIQQQLTILEESLDQLRDTKQGKIKVSAVSGTASHLALQLIAKYSKAFPGVRVHLNVANRETVLGELASNETDLAIMGQPPEGQGLFAQPFMKNPLVVIAPPDHPLARQRAIPLSALEGEIFLVREPGSGTRRAMERFFAEHRITFRPGMEVSSNDAVKCGVHAGMGLSIVPLQTIMPELETLRIKVLDVERFPIVRYLYVVHRESKHLSAAADAFKDTLLAEAGLVEGEE</sequence>
<comment type="caution">
    <text evidence="6">The sequence shown here is derived from an EMBL/GenBank/DDBJ whole genome shotgun (WGS) entry which is preliminary data.</text>
</comment>
<dbReference type="CDD" id="cd08419">
    <property type="entry name" value="PBP2_CbbR_RubisCO_like"/>
    <property type="match status" value="1"/>
</dbReference>
<dbReference type="Gene3D" id="3.40.190.290">
    <property type="match status" value="1"/>
</dbReference>
<dbReference type="PRINTS" id="PR00039">
    <property type="entry name" value="HTHLYSR"/>
</dbReference>
<evidence type="ECO:0000256" key="4">
    <source>
        <dbReference type="ARBA" id="ARBA00023163"/>
    </source>
</evidence>
<organism evidence="6 7">
    <name type="scientific">Paraburkholderia solitsugae</name>
    <dbReference type="NCBI Taxonomy" id="2675748"/>
    <lineage>
        <taxon>Bacteria</taxon>
        <taxon>Pseudomonadati</taxon>
        <taxon>Pseudomonadota</taxon>
        <taxon>Betaproteobacteria</taxon>
        <taxon>Burkholderiales</taxon>
        <taxon>Burkholderiaceae</taxon>
        <taxon>Paraburkholderia</taxon>
    </lineage>
</organism>
<accession>A0ABX2BID6</accession>
<dbReference type="InterPro" id="IPR000847">
    <property type="entry name" value="LysR_HTH_N"/>
</dbReference>
<proteinExistence type="inferred from homology"/>
<keyword evidence="7" id="KW-1185">Reference proteome</keyword>
<dbReference type="Gene3D" id="1.10.10.10">
    <property type="entry name" value="Winged helix-like DNA-binding domain superfamily/Winged helix DNA-binding domain"/>
    <property type="match status" value="1"/>
</dbReference>
<evidence type="ECO:0000256" key="3">
    <source>
        <dbReference type="ARBA" id="ARBA00023125"/>
    </source>
</evidence>
<dbReference type="Pfam" id="PF00126">
    <property type="entry name" value="HTH_1"/>
    <property type="match status" value="1"/>
</dbReference>
<keyword evidence="4" id="KW-0804">Transcription</keyword>
<gene>
    <name evidence="6" type="ORF">GNZ12_03510</name>
</gene>
<dbReference type="EMBL" id="WOEY01000015">
    <property type="protein sequence ID" value="NPT40394.1"/>
    <property type="molecule type" value="Genomic_DNA"/>
</dbReference>
<keyword evidence="3" id="KW-0238">DNA-binding</keyword>
<dbReference type="PANTHER" id="PTHR30126:SF5">
    <property type="entry name" value="HTH-TYPE TRANSCRIPTIONAL ACTIVATOR CMPR"/>
    <property type="match status" value="1"/>
</dbReference>
<evidence type="ECO:0000259" key="5">
    <source>
        <dbReference type="PROSITE" id="PS50931"/>
    </source>
</evidence>
<dbReference type="PROSITE" id="PS50931">
    <property type="entry name" value="HTH_LYSR"/>
    <property type="match status" value="1"/>
</dbReference>